<dbReference type="PANTHER" id="PTHR37625">
    <property type="entry name" value="OUTER MEMBRANE LIPOPROTEIN-RELATED"/>
    <property type="match status" value="1"/>
</dbReference>
<protein>
    <submittedName>
        <fullName evidence="2">Type VI secretion system protein VasD</fullName>
    </submittedName>
</protein>
<proteinExistence type="predicted"/>
<dbReference type="OrthoDB" id="5471061at2"/>
<evidence type="ECO:0000313" key="2">
    <source>
        <dbReference type="EMBL" id="SDE25583.1"/>
    </source>
</evidence>
<dbReference type="Pfam" id="PF12790">
    <property type="entry name" value="T6SS-SciN"/>
    <property type="match status" value="1"/>
</dbReference>
<dbReference type="Proteomes" id="UP000182413">
    <property type="component" value="Unassembled WGS sequence"/>
</dbReference>
<dbReference type="AlphaFoldDB" id="A0A1G7BEZ6"/>
<dbReference type="EMBL" id="FNAE01000002">
    <property type="protein sequence ID" value="SDE25583.1"/>
    <property type="molecule type" value="Genomic_DNA"/>
</dbReference>
<accession>A0A1G7BEZ6</accession>
<feature type="chain" id="PRO_5010317862" evidence="1">
    <location>
        <begin position="29"/>
        <end position="174"/>
    </location>
</feature>
<dbReference type="NCBIfam" id="TIGR03352">
    <property type="entry name" value="VI_chp_3"/>
    <property type="match status" value="1"/>
</dbReference>
<organism evidence="2 3">
    <name type="scientific">Ectopseudomonas alcaliphila</name>
    <dbReference type="NCBI Taxonomy" id="101564"/>
    <lineage>
        <taxon>Bacteria</taxon>
        <taxon>Pseudomonadati</taxon>
        <taxon>Pseudomonadota</taxon>
        <taxon>Gammaproteobacteria</taxon>
        <taxon>Pseudomonadales</taxon>
        <taxon>Pseudomonadaceae</taxon>
        <taxon>Ectopseudomonas</taxon>
    </lineage>
</organism>
<dbReference type="InterPro" id="IPR038706">
    <property type="entry name" value="Type_VI_SciN-like_sf"/>
</dbReference>
<sequence>MSNVRKRTLRPVLLGLLLAALNSGCSKDAMDKADTAQGPTSVVLQLQAGDDLNPTTDGYSAPVRVRVLELRSAAAFSRTDYFSLAERAAASLGNELVAEDEWLVHPGQTRELTRVLDPATRHLGLLVGYREIDRAQWRLVLEPKQGTLSHYRIDLGINAASAAELAAPSRLDSR</sequence>
<evidence type="ECO:0000256" key="1">
    <source>
        <dbReference type="SAM" id="SignalP"/>
    </source>
</evidence>
<name>A0A1G7BEZ6_9GAMM</name>
<dbReference type="Gene3D" id="2.60.40.4150">
    <property type="entry name" value="Type VI secretion system, lipoprotein SciN"/>
    <property type="match status" value="1"/>
</dbReference>
<dbReference type="InterPro" id="IPR017734">
    <property type="entry name" value="T6SS_SciN"/>
</dbReference>
<feature type="signal peptide" evidence="1">
    <location>
        <begin position="1"/>
        <end position="28"/>
    </location>
</feature>
<keyword evidence="1" id="KW-0732">Signal</keyword>
<evidence type="ECO:0000313" key="3">
    <source>
        <dbReference type="Proteomes" id="UP000182413"/>
    </source>
</evidence>
<reference evidence="2 3" key="1">
    <citation type="submission" date="2016-10" db="EMBL/GenBank/DDBJ databases">
        <authorList>
            <person name="de Groot N.N."/>
        </authorList>
    </citation>
    <scope>NUCLEOTIDE SEQUENCE [LARGE SCALE GENOMIC DNA]</scope>
    <source>
        <strain evidence="2 3">JCM 10630</strain>
    </source>
</reference>
<dbReference type="PANTHER" id="PTHR37625:SF4">
    <property type="entry name" value="OUTER MEMBRANE LIPOPROTEIN"/>
    <property type="match status" value="1"/>
</dbReference>
<gene>
    <name evidence="2" type="ORF">SAMN05216575_102221</name>
</gene>